<comment type="caution">
    <text evidence="1">The sequence shown here is derived from an EMBL/GenBank/DDBJ whole genome shotgun (WGS) entry which is preliminary data.</text>
</comment>
<accession>A0AAD7BJ09</accession>
<gene>
    <name evidence="1" type="ORF">FB45DRAFT_870670</name>
</gene>
<dbReference type="AlphaFoldDB" id="A0AAD7BJ09"/>
<proteinExistence type="predicted"/>
<keyword evidence="2" id="KW-1185">Reference proteome</keyword>
<sequence length="168" mass="18640">MGTHAHCEHTHRGYTHHAIRKVGIPTVGIPTIPFAKWGYSLWVYPPHIGQSGYPTEGIPKKVRTLTVGIPTPTNARWVSIPTHCVFGKKWVHPPHKDGEVGVPTSKQERVGIPTLPKAQVYPPQVLLSTKVQWHKKSAEAGIERLTTNTDGTRQLYHCGNKALQISRA</sequence>
<evidence type="ECO:0000313" key="2">
    <source>
        <dbReference type="Proteomes" id="UP001221142"/>
    </source>
</evidence>
<dbReference type="EMBL" id="JARKIF010000015">
    <property type="protein sequence ID" value="KAJ7622486.1"/>
    <property type="molecule type" value="Genomic_DNA"/>
</dbReference>
<reference evidence="1" key="1">
    <citation type="submission" date="2023-03" db="EMBL/GenBank/DDBJ databases">
        <title>Massive genome expansion in bonnet fungi (Mycena s.s.) driven by repeated elements and novel gene families across ecological guilds.</title>
        <authorList>
            <consortium name="Lawrence Berkeley National Laboratory"/>
            <person name="Harder C.B."/>
            <person name="Miyauchi S."/>
            <person name="Viragh M."/>
            <person name="Kuo A."/>
            <person name="Thoen E."/>
            <person name="Andreopoulos B."/>
            <person name="Lu D."/>
            <person name="Skrede I."/>
            <person name="Drula E."/>
            <person name="Henrissat B."/>
            <person name="Morin E."/>
            <person name="Kohler A."/>
            <person name="Barry K."/>
            <person name="LaButti K."/>
            <person name="Morin E."/>
            <person name="Salamov A."/>
            <person name="Lipzen A."/>
            <person name="Mereny Z."/>
            <person name="Hegedus B."/>
            <person name="Baldrian P."/>
            <person name="Stursova M."/>
            <person name="Weitz H."/>
            <person name="Taylor A."/>
            <person name="Grigoriev I.V."/>
            <person name="Nagy L.G."/>
            <person name="Martin F."/>
            <person name="Kauserud H."/>
        </authorList>
    </citation>
    <scope>NUCLEOTIDE SEQUENCE</scope>
    <source>
        <strain evidence="1">9284</strain>
    </source>
</reference>
<evidence type="ECO:0000313" key="1">
    <source>
        <dbReference type="EMBL" id="KAJ7622486.1"/>
    </source>
</evidence>
<name>A0AAD7BJ09_9AGAR</name>
<organism evidence="1 2">
    <name type="scientific">Roridomyces roridus</name>
    <dbReference type="NCBI Taxonomy" id="1738132"/>
    <lineage>
        <taxon>Eukaryota</taxon>
        <taxon>Fungi</taxon>
        <taxon>Dikarya</taxon>
        <taxon>Basidiomycota</taxon>
        <taxon>Agaricomycotina</taxon>
        <taxon>Agaricomycetes</taxon>
        <taxon>Agaricomycetidae</taxon>
        <taxon>Agaricales</taxon>
        <taxon>Marasmiineae</taxon>
        <taxon>Mycenaceae</taxon>
        <taxon>Roridomyces</taxon>
    </lineage>
</organism>
<dbReference type="Proteomes" id="UP001221142">
    <property type="component" value="Unassembled WGS sequence"/>
</dbReference>
<protein>
    <submittedName>
        <fullName evidence="1">Uncharacterized protein</fullName>
    </submittedName>
</protein>